<dbReference type="EMBL" id="VSSQ01037024">
    <property type="protein sequence ID" value="MPM89617.1"/>
    <property type="molecule type" value="Genomic_DNA"/>
</dbReference>
<accession>A0A645DK17</accession>
<organism evidence="1">
    <name type="scientific">bioreactor metagenome</name>
    <dbReference type="NCBI Taxonomy" id="1076179"/>
    <lineage>
        <taxon>unclassified sequences</taxon>
        <taxon>metagenomes</taxon>
        <taxon>ecological metagenomes</taxon>
    </lineage>
</organism>
<evidence type="ECO:0000313" key="1">
    <source>
        <dbReference type="EMBL" id="MPM89617.1"/>
    </source>
</evidence>
<sequence>MIAQVGPGYDKHSTGLFPHVVLAETDGAQPLGAGALEELQVVRIEHDTTCVGVFPVDAHRPFEGRGAQAV</sequence>
<protein>
    <submittedName>
        <fullName evidence="1">Uncharacterized protein</fullName>
    </submittedName>
</protein>
<comment type="caution">
    <text evidence="1">The sequence shown here is derived from an EMBL/GenBank/DDBJ whole genome shotgun (WGS) entry which is preliminary data.</text>
</comment>
<reference evidence="1" key="1">
    <citation type="submission" date="2019-08" db="EMBL/GenBank/DDBJ databases">
        <authorList>
            <person name="Kucharzyk K."/>
            <person name="Murdoch R.W."/>
            <person name="Higgins S."/>
            <person name="Loffler F."/>
        </authorList>
    </citation>
    <scope>NUCLEOTIDE SEQUENCE</scope>
</reference>
<proteinExistence type="predicted"/>
<name>A0A645DK17_9ZZZZ</name>
<dbReference type="AlphaFoldDB" id="A0A645DK17"/>
<gene>
    <name evidence="1" type="ORF">SDC9_136729</name>
</gene>